<dbReference type="PANTHER" id="PTHR30221">
    <property type="entry name" value="SMALL-CONDUCTANCE MECHANOSENSITIVE CHANNEL"/>
    <property type="match status" value="1"/>
</dbReference>
<name>A0ABS7XZJ5_9FLAO</name>
<feature type="domain" description="Mechanosensitive ion channel MscS" evidence="8">
    <location>
        <begin position="115"/>
        <end position="180"/>
    </location>
</feature>
<feature type="transmembrane region" description="Helical" evidence="7">
    <location>
        <begin position="97"/>
        <end position="125"/>
    </location>
</feature>
<dbReference type="EMBL" id="JAIUJS010000003">
    <property type="protein sequence ID" value="MCA0153083.1"/>
    <property type="molecule type" value="Genomic_DNA"/>
</dbReference>
<dbReference type="Gene3D" id="2.30.30.60">
    <property type="match status" value="1"/>
</dbReference>
<comment type="similarity">
    <text evidence="2">Belongs to the MscS (TC 1.A.23) family.</text>
</comment>
<comment type="subcellular location">
    <subcellularLocation>
        <location evidence="1">Cell membrane</location>
        <topology evidence="1">Multi-pass membrane protein</topology>
    </subcellularLocation>
</comment>
<dbReference type="SUPFAM" id="SSF82689">
    <property type="entry name" value="Mechanosensitive channel protein MscS (YggB), C-terminal domain"/>
    <property type="match status" value="1"/>
</dbReference>
<evidence type="ECO:0000256" key="4">
    <source>
        <dbReference type="ARBA" id="ARBA00022692"/>
    </source>
</evidence>
<dbReference type="InterPro" id="IPR049278">
    <property type="entry name" value="MS_channel_C"/>
</dbReference>
<evidence type="ECO:0000313" key="11">
    <source>
        <dbReference type="Proteomes" id="UP001198402"/>
    </source>
</evidence>
<feature type="transmembrane region" description="Helical" evidence="7">
    <location>
        <begin position="26"/>
        <end position="47"/>
    </location>
</feature>
<keyword evidence="11" id="KW-1185">Reference proteome</keyword>
<dbReference type="SUPFAM" id="SSF50182">
    <property type="entry name" value="Sm-like ribonucleoproteins"/>
    <property type="match status" value="1"/>
</dbReference>
<organism evidence="10 11">
    <name type="scientific">Winogradskyella vincentii</name>
    <dbReference type="NCBI Taxonomy" id="2877122"/>
    <lineage>
        <taxon>Bacteria</taxon>
        <taxon>Pseudomonadati</taxon>
        <taxon>Bacteroidota</taxon>
        <taxon>Flavobacteriia</taxon>
        <taxon>Flavobacteriales</taxon>
        <taxon>Flavobacteriaceae</taxon>
        <taxon>Winogradskyella</taxon>
    </lineage>
</organism>
<keyword evidence="6 7" id="KW-0472">Membrane</keyword>
<dbReference type="Gene3D" id="3.30.70.100">
    <property type="match status" value="1"/>
</dbReference>
<evidence type="ECO:0000256" key="3">
    <source>
        <dbReference type="ARBA" id="ARBA00022475"/>
    </source>
</evidence>
<evidence type="ECO:0000256" key="7">
    <source>
        <dbReference type="SAM" id="Phobius"/>
    </source>
</evidence>
<dbReference type="InterPro" id="IPR010920">
    <property type="entry name" value="LSM_dom_sf"/>
</dbReference>
<dbReference type="InterPro" id="IPR008910">
    <property type="entry name" value="MSC_TM_helix"/>
</dbReference>
<dbReference type="InterPro" id="IPR045275">
    <property type="entry name" value="MscS_archaea/bacteria_type"/>
</dbReference>
<dbReference type="Pfam" id="PF21082">
    <property type="entry name" value="MS_channel_3rd"/>
    <property type="match status" value="1"/>
</dbReference>
<accession>A0ABS7XZJ5</accession>
<dbReference type="SUPFAM" id="SSF82861">
    <property type="entry name" value="Mechanosensitive channel protein MscS (YggB), transmembrane region"/>
    <property type="match status" value="1"/>
</dbReference>
<evidence type="ECO:0000256" key="5">
    <source>
        <dbReference type="ARBA" id="ARBA00022989"/>
    </source>
</evidence>
<dbReference type="Proteomes" id="UP001198402">
    <property type="component" value="Unassembled WGS sequence"/>
</dbReference>
<dbReference type="Gene3D" id="1.10.287.1260">
    <property type="match status" value="1"/>
</dbReference>
<keyword evidence="5 7" id="KW-1133">Transmembrane helix</keyword>
<comment type="caution">
    <text evidence="10">The sequence shown here is derived from an EMBL/GenBank/DDBJ whole genome shotgun (WGS) entry which is preliminary data.</text>
</comment>
<dbReference type="RefSeq" id="WP_224478014.1">
    <property type="nucleotide sequence ID" value="NZ_JAIUJS010000003.1"/>
</dbReference>
<dbReference type="InterPro" id="IPR011066">
    <property type="entry name" value="MscS_channel_C_sf"/>
</dbReference>
<evidence type="ECO:0000256" key="6">
    <source>
        <dbReference type="ARBA" id="ARBA00023136"/>
    </source>
</evidence>
<evidence type="ECO:0000256" key="1">
    <source>
        <dbReference type="ARBA" id="ARBA00004651"/>
    </source>
</evidence>
<gene>
    <name evidence="10" type="ORF">LBV24_07635</name>
</gene>
<dbReference type="PANTHER" id="PTHR30221:SF1">
    <property type="entry name" value="SMALL-CONDUCTANCE MECHANOSENSITIVE CHANNEL"/>
    <property type="match status" value="1"/>
</dbReference>
<dbReference type="Pfam" id="PF05552">
    <property type="entry name" value="MS_channel_1st_1"/>
    <property type="match status" value="1"/>
</dbReference>
<evidence type="ECO:0000259" key="9">
    <source>
        <dbReference type="Pfam" id="PF21082"/>
    </source>
</evidence>
<reference evidence="11" key="1">
    <citation type="submission" date="2023-07" db="EMBL/GenBank/DDBJ databases">
        <authorList>
            <person name="Yue Y."/>
        </authorList>
    </citation>
    <scope>NUCLEOTIDE SEQUENCE [LARGE SCALE GENOMIC DNA]</scope>
    <source>
        <strain evidence="11">2Y89</strain>
    </source>
</reference>
<evidence type="ECO:0000256" key="2">
    <source>
        <dbReference type="ARBA" id="ARBA00008017"/>
    </source>
</evidence>
<dbReference type="InterPro" id="IPR006685">
    <property type="entry name" value="MscS_channel_2nd"/>
</dbReference>
<evidence type="ECO:0000259" key="8">
    <source>
        <dbReference type="Pfam" id="PF00924"/>
    </source>
</evidence>
<proteinExistence type="inferred from homology"/>
<sequence length="300" mass="33475">MKEQFNTALENLIIKLQGWFNTTIEYIPNFILAILVMTVSYFAAKYISKLVGKVVARKVEQESIRNTISRVTAVIVVSLGLFMALGVMNLGKALTSLLAGAGVVGLAIGLALQGTLANTFAGLILSFRKKIQIGNWVETTGFSGEVIDINLKDFTLKEADNNIVVIPNKTILENPLKNYSLTTRMRVFLECGVGYESDLEKVELLTKETIAKTFDQVEKLEDVEFYYTGFGDSSINYLCRFWIDAESMLEKLRAKTKAIIEIKKAYDKAGINIPFPIRTLQFDNKLKVNAPDLEDAFSNN</sequence>
<dbReference type="InterPro" id="IPR023408">
    <property type="entry name" value="MscS_beta-dom_sf"/>
</dbReference>
<feature type="transmembrane region" description="Helical" evidence="7">
    <location>
        <begin position="68"/>
        <end position="91"/>
    </location>
</feature>
<dbReference type="InterPro" id="IPR011014">
    <property type="entry name" value="MscS_channel_TM-2"/>
</dbReference>
<feature type="domain" description="Mechanosensitive ion channel MscS C-terminal" evidence="9">
    <location>
        <begin position="190"/>
        <end position="273"/>
    </location>
</feature>
<dbReference type="Pfam" id="PF00924">
    <property type="entry name" value="MS_channel_2nd"/>
    <property type="match status" value="1"/>
</dbReference>
<keyword evidence="3" id="KW-1003">Cell membrane</keyword>
<keyword evidence="4 7" id="KW-0812">Transmembrane</keyword>
<evidence type="ECO:0000313" key="10">
    <source>
        <dbReference type="EMBL" id="MCA0153083.1"/>
    </source>
</evidence>
<protein>
    <submittedName>
        <fullName evidence="10">Mechanosensitive ion channel family protein</fullName>
    </submittedName>
</protein>